<evidence type="ECO:0000256" key="2">
    <source>
        <dbReference type="PROSITE-ProRule" id="PRU00591"/>
    </source>
</evidence>
<name>A0A399IW22_9CLOT</name>
<feature type="domain" description="Cadherin-like beta-sandwich-like" evidence="3">
    <location>
        <begin position="54"/>
        <end position="131"/>
    </location>
</feature>
<evidence type="ECO:0000259" key="3">
    <source>
        <dbReference type="Pfam" id="PF12733"/>
    </source>
</evidence>
<dbReference type="Pfam" id="PF12733">
    <property type="entry name" value="Cadherin-like"/>
    <property type="match status" value="2"/>
</dbReference>
<feature type="repeat" description="Cell wall-binding" evidence="2">
    <location>
        <begin position="316"/>
        <end position="336"/>
    </location>
</feature>
<gene>
    <name evidence="4" type="ORF">D2A34_04585</name>
</gene>
<organism evidence="4 5">
    <name type="scientific">Clostridium chromiireducens</name>
    <dbReference type="NCBI Taxonomy" id="225345"/>
    <lineage>
        <taxon>Bacteria</taxon>
        <taxon>Bacillati</taxon>
        <taxon>Bacillota</taxon>
        <taxon>Clostridia</taxon>
        <taxon>Eubacteriales</taxon>
        <taxon>Clostridiaceae</taxon>
        <taxon>Clostridium</taxon>
    </lineage>
</organism>
<reference evidence="4 5" key="1">
    <citation type="submission" date="2018-08" db="EMBL/GenBank/DDBJ databases">
        <title>Genome of Clostridium chromiireducens C1, DSM12136.</title>
        <authorList>
            <person name="Xing M."/>
            <person name="Wei Y."/>
            <person name="Ang E.L."/>
            <person name="Zhao H."/>
            <person name="Zhang Y."/>
        </authorList>
    </citation>
    <scope>NUCLEOTIDE SEQUENCE [LARGE SCALE GENOMIC DNA]</scope>
    <source>
        <strain evidence="4 5">C1</strain>
    </source>
</reference>
<dbReference type="Proteomes" id="UP000265930">
    <property type="component" value="Unassembled WGS sequence"/>
</dbReference>
<feature type="domain" description="Cadherin-like beta-sandwich-like" evidence="3">
    <location>
        <begin position="142"/>
        <end position="232"/>
    </location>
</feature>
<protein>
    <recommendedName>
        <fullName evidence="3">Cadherin-like beta-sandwich-like domain-containing protein</fullName>
    </recommendedName>
</protein>
<dbReference type="InterPro" id="IPR018337">
    <property type="entry name" value="Cell_wall/Cho-bd_repeat"/>
</dbReference>
<dbReference type="InterPro" id="IPR025883">
    <property type="entry name" value="Cadherin-like_domain"/>
</dbReference>
<dbReference type="RefSeq" id="WP_119365879.1">
    <property type="nucleotide sequence ID" value="NZ_JBLZIA010000005.1"/>
</dbReference>
<comment type="caution">
    <text evidence="4">The sequence shown here is derived from an EMBL/GenBank/DDBJ whole genome shotgun (WGS) entry which is preliminary data.</text>
</comment>
<evidence type="ECO:0000256" key="1">
    <source>
        <dbReference type="ARBA" id="ARBA00022737"/>
    </source>
</evidence>
<dbReference type="Pfam" id="PF19127">
    <property type="entry name" value="Choline_bind_3"/>
    <property type="match status" value="1"/>
</dbReference>
<dbReference type="EMBL" id="QXDJ01000001">
    <property type="protein sequence ID" value="RII36667.1"/>
    <property type="molecule type" value="Genomic_DNA"/>
</dbReference>
<dbReference type="Pfam" id="PF01473">
    <property type="entry name" value="Choline_bind_1"/>
    <property type="match status" value="1"/>
</dbReference>
<feature type="repeat" description="Cell wall-binding" evidence="2">
    <location>
        <begin position="296"/>
        <end position="315"/>
    </location>
</feature>
<proteinExistence type="predicted"/>
<accession>A0A399IW22</accession>
<feature type="repeat" description="Cell wall-binding" evidence="2">
    <location>
        <begin position="276"/>
        <end position="295"/>
    </location>
</feature>
<keyword evidence="1" id="KW-0677">Repeat</keyword>
<dbReference type="PROSITE" id="PS51170">
    <property type="entry name" value="CW"/>
    <property type="match status" value="3"/>
</dbReference>
<evidence type="ECO:0000313" key="5">
    <source>
        <dbReference type="Proteomes" id="UP000265930"/>
    </source>
</evidence>
<evidence type="ECO:0000313" key="4">
    <source>
        <dbReference type="EMBL" id="RII36667.1"/>
    </source>
</evidence>
<dbReference type="Gene3D" id="2.10.270.10">
    <property type="entry name" value="Cholin Binding"/>
    <property type="match status" value="1"/>
</dbReference>
<dbReference type="AlphaFoldDB" id="A0A399IW22"/>
<sequence>MNKKVKRITAIILTINVFSVIEPSKYIGFMSTKAYARITGADLEKISLGIGDIKFKEKQTEYTLQLASSVDELKIGAVPKETSSKVEINDEEVYESNKYKTVVKLDKGKNKITIKVENGSKKKTYTITVIRGQEEEIKPIYLSNISLSEGDITFSKDQMSYDIRVPYSTDEVSVKAIPEDDNYDLDINGVPINEDNKYRRTLSLEKGDNKIDIRVQSDDDRQKIYTLHINREETEIKNQNSSTTPFNDNNNNTVIKKGWVLNKGQWFYINERGNNEKGWLQVNGLWYYLDINGSMKTNWQNIGEEWYYFNSDGTMKVGWLKNTDGKWYYLYTSGIMAKNTIINGYKLDSNGAWIK</sequence>
<dbReference type="SUPFAM" id="SSF69360">
    <property type="entry name" value="Cell wall binding repeat"/>
    <property type="match status" value="1"/>
</dbReference>